<dbReference type="EMBL" id="BJXB01000003">
    <property type="protein sequence ID" value="GEM45404.1"/>
    <property type="molecule type" value="Genomic_DNA"/>
</dbReference>
<proteinExistence type="predicted"/>
<dbReference type="Pfam" id="PF06961">
    <property type="entry name" value="DUF1294"/>
    <property type="match status" value="1"/>
</dbReference>
<evidence type="ECO:0000313" key="2">
    <source>
        <dbReference type="EMBL" id="GEM45404.1"/>
    </source>
</evidence>
<comment type="caution">
    <text evidence="2">The sequence shown here is derived from an EMBL/GenBank/DDBJ whole genome shotgun (WGS) entry which is preliminary data.</text>
</comment>
<keyword evidence="1" id="KW-0472">Membrane</keyword>
<evidence type="ECO:0000313" key="3">
    <source>
        <dbReference type="Proteomes" id="UP000321306"/>
    </source>
</evidence>
<accession>A0A511MXU9</accession>
<dbReference type="Proteomes" id="UP000321306">
    <property type="component" value="Unassembled WGS sequence"/>
</dbReference>
<organism evidence="2 3">
    <name type="scientific">Deinococcus cellulosilyticus (strain DSM 18568 / NBRC 106333 / KACC 11606 / 5516J-15)</name>
    <dbReference type="NCBI Taxonomy" id="1223518"/>
    <lineage>
        <taxon>Bacteria</taxon>
        <taxon>Thermotogati</taxon>
        <taxon>Deinococcota</taxon>
        <taxon>Deinococci</taxon>
        <taxon>Deinococcales</taxon>
        <taxon>Deinococcaceae</taxon>
        <taxon>Deinococcus</taxon>
    </lineage>
</organism>
<feature type="transmembrane region" description="Helical" evidence="1">
    <location>
        <begin position="75"/>
        <end position="95"/>
    </location>
</feature>
<sequence>MNPMNIVLFAALLYVLMGFVAFLVYGEDKRRARLGRHRIPEQTLHTLELLFGWFGALMAQQVYRHKTRKQPFQMVFWAIGVLHFLVLGVLAFQLFSS</sequence>
<keyword evidence="3" id="KW-1185">Reference proteome</keyword>
<dbReference type="InterPro" id="IPR010718">
    <property type="entry name" value="DUF1294"/>
</dbReference>
<gene>
    <name evidence="2" type="ORF">DC3_10390</name>
</gene>
<keyword evidence="1" id="KW-0812">Transmembrane</keyword>
<dbReference type="AlphaFoldDB" id="A0A511MXU9"/>
<reference evidence="2 3" key="1">
    <citation type="submission" date="2019-07" db="EMBL/GenBank/DDBJ databases">
        <title>Whole genome shotgun sequence of Deinococcus cellulosilyticus NBRC 106333.</title>
        <authorList>
            <person name="Hosoyama A."/>
            <person name="Uohara A."/>
            <person name="Ohji S."/>
            <person name="Ichikawa N."/>
        </authorList>
    </citation>
    <scope>NUCLEOTIDE SEQUENCE [LARGE SCALE GENOMIC DNA]</scope>
    <source>
        <strain evidence="2 3">NBRC 106333</strain>
    </source>
</reference>
<keyword evidence="1" id="KW-1133">Transmembrane helix</keyword>
<feature type="transmembrane region" description="Helical" evidence="1">
    <location>
        <begin position="6"/>
        <end position="25"/>
    </location>
</feature>
<evidence type="ECO:0000256" key="1">
    <source>
        <dbReference type="SAM" id="Phobius"/>
    </source>
</evidence>
<evidence type="ECO:0008006" key="4">
    <source>
        <dbReference type="Google" id="ProtNLM"/>
    </source>
</evidence>
<name>A0A511MXU9_DEIC1</name>
<protein>
    <recommendedName>
        <fullName evidence="4">DUF1294 domain-containing protein</fullName>
    </recommendedName>
</protein>